<dbReference type="AlphaFoldDB" id="A0A2J6QEM4"/>
<evidence type="ECO:0000313" key="2">
    <source>
        <dbReference type="Proteomes" id="UP000235672"/>
    </source>
</evidence>
<reference evidence="1 2" key="1">
    <citation type="submission" date="2016-05" db="EMBL/GenBank/DDBJ databases">
        <title>A degradative enzymes factory behind the ericoid mycorrhizal symbiosis.</title>
        <authorList>
            <consortium name="DOE Joint Genome Institute"/>
            <person name="Martino E."/>
            <person name="Morin E."/>
            <person name="Grelet G."/>
            <person name="Kuo A."/>
            <person name="Kohler A."/>
            <person name="Daghino S."/>
            <person name="Barry K."/>
            <person name="Choi C."/>
            <person name="Cichocki N."/>
            <person name="Clum A."/>
            <person name="Copeland A."/>
            <person name="Hainaut M."/>
            <person name="Haridas S."/>
            <person name="Labutti K."/>
            <person name="Lindquist E."/>
            <person name="Lipzen A."/>
            <person name="Khouja H.-R."/>
            <person name="Murat C."/>
            <person name="Ohm R."/>
            <person name="Olson A."/>
            <person name="Spatafora J."/>
            <person name="Veneault-Fourrey C."/>
            <person name="Henrissat B."/>
            <person name="Grigoriev I."/>
            <person name="Martin F."/>
            <person name="Perotto S."/>
        </authorList>
    </citation>
    <scope>NUCLEOTIDE SEQUENCE [LARGE SCALE GENOMIC DNA]</scope>
    <source>
        <strain evidence="1 2">UAMH 7357</strain>
    </source>
</reference>
<sequence>MPSRKTKHKTSPHSTPYVAHKIAPSSAAQCFASDFHSRVPPSSGRDTTISGPSMPYHVASTTLHNSHHNSASTYQALTPQVLHEHNHSQLHLHQNPTYFHTVHLQHTSQLVTGFNSLGVDLPDTVQSRVFGDPVGMTPLERFETHSTYPYHQYTSYQPVLSQQDNLQGEAHYADVIHQSEEQYNQQAPASFLARAASNSGSGQREMVYYAPQQEYYIPATIYGEATSPGNDLAAVGTQFNGHASSGYAQTF</sequence>
<evidence type="ECO:0000313" key="1">
    <source>
        <dbReference type="EMBL" id="PMD24702.1"/>
    </source>
</evidence>
<dbReference type="EMBL" id="KZ613472">
    <property type="protein sequence ID" value="PMD24702.1"/>
    <property type="molecule type" value="Genomic_DNA"/>
</dbReference>
<protein>
    <submittedName>
        <fullName evidence="1">Uncharacterized protein</fullName>
    </submittedName>
</protein>
<keyword evidence="2" id="KW-1185">Reference proteome</keyword>
<proteinExistence type="predicted"/>
<accession>A0A2J6QEM4</accession>
<organism evidence="1 2">
    <name type="scientific">Hyaloscypha hepaticicola</name>
    <dbReference type="NCBI Taxonomy" id="2082293"/>
    <lineage>
        <taxon>Eukaryota</taxon>
        <taxon>Fungi</taxon>
        <taxon>Dikarya</taxon>
        <taxon>Ascomycota</taxon>
        <taxon>Pezizomycotina</taxon>
        <taxon>Leotiomycetes</taxon>
        <taxon>Helotiales</taxon>
        <taxon>Hyaloscyphaceae</taxon>
        <taxon>Hyaloscypha</taxon>
    </lineage>
</organism>
<gene>
    <name evidence="1" type="ORF">NA56DRAFT_496024</name>
</gene>
<dbReference type="Proteomes" id="UP000235672">
    <property type="component" value="Unassembled WGS sequence"/>
</dbReference>
<name>A0A2J6QEM4_9HELO</name>
<dbReference type="OrthoDB" id="3562124at2759"/>